<feature type="region of interest" description="Disordered" evidence="1">
    <location>
        <begin position="465"/>
        <end position="575"/>
    </location>
</feature>
<feature type="region of interest" description="Disordered" evidence="1">
    <location>
        <begin position="124"/>
        <end position="166"/>
    </location>
</feature>
<dbReference type="OrthoDB" id="3253553at2759"/>
<proteinExistence type="predicted"/>
<feature type="region of interest" description="Disordered" evidence="1">
    <location>
        <begin position="275"/>
        <end position="294"/>
    </location>
</feature>
<dbReference type="AlphaFoldDB" id="A0A0C2WRS4"/>
<dbReference type="HOGENOM" id="CLU_033747_0_0_1"/>
<dbReference type="STRING" id="933852.A0A0C2WRS4"/>
<name>A0A0C2WRS4_SERVB</name>
<reference evidence="3 4" key="1">
    <citation type="submission" date="2014-04" db="EMBL/GenBank/DDBJ databases">
        <authorList>
            <consortium name="DOE Joint Genome Institute"/>
            <person name="Kuo A."/>
            <person name="Zuccaro A."/>
            <person name="Kohler A."/>
            <person name="Nagy L.G."/>
            <person name="Floudas D."/>
            <person name="Copeland A."/>
            <person name="Barry K.W."/>
            <person name="Cichocki N."/>
            <person name="Veneault-Fourrey C."/>
            <person name="LaButti K."/>
            <person name="Lindquist E.A."/>
            <person name="Lipzen A."/>
            <person name="Lundell T."/>
            <person name="Morin E."/>
            <person name="Murat C."/>
            <person name="Sun H."/>
            <person name="Tunlid A."/>
            <person name="Henrissat B."/>
            <person name="Grigoriev I.V."/>
            <person name="Hibbett D.S."/>
            <person name="Martin F."/>
            <person name="Nordberg H.P."/>
            <person name="Cantor M.N."/>
            <person name="Hua S.X."/>
        </authorList>
    </citation>
    <scope>NUCLEOTIDE SEQUENCE [LARGE SCALE GENOMIC DNA]</scope>
    <source>
        <strain evidence="3 4">MAFF 305830</strain>
    </source>
</reference>
<dbReference type="Proteomes" id="UP000054097">
    <property type="component" value="Unassembled WGS sequence"/>
</dbReference>
<keyword evidence="4" id="KW-1185">Reference proteome</keyword>
<keyword evidence="2" id="KW-0812">Transmembrane</keyword>
<sequence>MAQHFFAPRTRTRPWSPPTADNAGSSGRNIEYYMAHSSHGWAGSGVAAGQEQHGDQSVHEETLRRHRETLRAAYEPDYDDYSNYRSQARRQRREASDISVEALDLADYALTLRRPDVARNDAYPYASQQQQQQQPWIPVSSITPHPRSPEHRAFSPPSLPYPSLAASNPLDRPFSALSRDTMMAPPSLVSNGTTSHSSHTNTTFPNHPNRRPFSLPADYNRGPAIFNSYTPPPPSVRGAGTGRRIQLDPMDMDYGAAGGDVSSFPPWARKWYAHEDNNRKGPSPAAKGKRTDLPRSPVEEEIFGPYIPPSAAASQRDLGLLPWAAGPTNDEPVQAPDVPDYVKEERIRMLEKEFGDRGPGRGSKQVHGDFDQVIGGVDEKGHLITAGPKKRATVRWFQAIFALGSAGSGIYGALFIKLKSPAPPSGRVPAYVLYVLSILTPILLFFFFVITPFCLRRNKDKTQGPMANPAGMMVLPVNHPGQTGKHKKGKGKKGGQNDPGSVQVNLIMDPEMFGTGRGRDGRGMPGRYDDDDYDDDSDDNVTNPSSRRKRRRQQRRDREGWGSEDDDTPRPPRRRSVFVGLAMERAWRRARSDLKKLVGLDVVLSIAWMTSFVLILLGNRCPPGTLDGWCDAYNIATACACVLVVLFVTSAFFGIKDLHQSKQSPRTRT</sequence>
<organism evidence="3 4">
    <name type="scientific">Serendipita vermifera MAFF 305830</name>
    <dbReference type="NCBI Taxonomy" id="933852"/>
    <lineage>
        <taxon>Eukaryota</taxon>
        <taxon>Fungi</taxon>
        <taxon>Dikarya</taxon>
        <taxon>Basidiomycota</taxon>
        <taxon>Agaricomycotina</taxon>
        <taxon>Agaricomycetes</taxon>
        <taxon>Sebacinales</taxon>
        <taxon>Serendipitaceae</taxon>
        <taxon>Serendipita</taxon>
    </lineage>
</organism>
<feature type="compositionally biased region" description="Basic residues" evidence="1">
    <location>
        <begin position="546"/>
        <end position="555"/>
    </location>
</feature>
<feature type="transmembrane region" description="Helical" evidence="2">
    <location>
        <begin position="396"/>
        <end position="416"/>
    </location>
</feature>
<keyword evidence="2" id="KW-0472">Membrane</keyword>
<feature type="region of interest" description="Disordered" evidence="1">
    <location>
        <begin position="182"/>
        <end position="214"/>
    </location>
</feature>
<accession>A0A0C2WRS4</accession>
<evidence type="ECO:0000313" key="4">
    <source>
        <dbReference type="Proteomes" id="UP000054097"/>
    </source>
</evidence>
<evidence type="ECO:0000256" key="1">
    <source>
        <dbReference type="SAM" id="MobiDB-lite"/>
    </source>
</evidence>
<keyword evidence="2" id="KW-1133">Transmembrane helix</keyword>
<feature type="transmembrane region" description="Helical" evidence="2">
    <location>
        <begin position="632"/>
        <end position="655"/>
    </location>
</feature>
<feature type="compositionally biased region" description="Low complexity" evidence="1">
    <location>
        <begin position="190"/>
        <end position="203"/>
    </location>
</feature>
<gene>
    <name evidence="3" type="ORF">M408DRAFT_329292</name>
</gene>
<feature type="compositionally biased region" description="Acidic residues" evidence="1">
    <location>
        <begin position="529"/>
        <end position="539"/>
    </location>
</feature>
<protein>
    <submittedName>
        <fullName evidence="3">Uncharacterized protein</fullName>
    </submittedName>
</protein>
<dbReference type="EMBL" id="KN824291">
    <property type="protein sequence ID" value="KIM28868.1"/>
    <property type="molecule type" value="Genomic_DNA"/>
</dbReference>
<feature type="transmembrane region" description="Helical" evidence="2">
    <location>
        <begin position="597"/>
        <end position="617"/>
    </location>
</feature>
<feature type="region of interest" description="Disordered" evidence="1">
    <location>
        <begin position="1"/>
        <end position="27"/>
    </location>
</feature>
<feature type="transmembrane region" description="Helical" evidence="2">
    <location>
        <begin position="431"/>
        <end position="455"/>
    </location>
</feature>
<evidence type="ECO:0000313" key="3">
    <source>
        <dbReference type="EMBL" id="KIM28868.1"/>
    </source>
</evidence>
<reference evidence="4" key="2">
    <citation type="submission" date="2015-01" db="EMBL/GenBank/DDBJ databases">
        <title>Evolutionary Origins and Diversification of the Mycorrhizal Mutualists.</title>
        <authorList>
            <consortium name="DOE Joint Genome Institute"/>
            <consortium name="Mycorrhizal Genomics Consortium"/>
            <person name="Kohler A."/>
            <person name="Kuo A."/>
            <person name="Nagy L.G."/>
            <person name="Floudas D."/>
            <person name="Copeland A."/>
            <person name="Barry K.W."/>
            <person name="Cichocki N."/>
            <person name="Veneault-Fourrey C."/>
            <person name="LaButti K."/>
            <person name="Lindquist E.A."/>
            <person name="Lipzen A."/>
            <person name="Lundell T."/>
            <person name="Morin E."/>
            <person name="Murat C."/>
            <person name="Riley R."/>
            <person name="Ohm R."/>
            <person name="Sun H."/>
            <person name="Tunlid A."/>
            <person name="Henrissat B."/>
            <person name="Grigoriev I.V."/>
            <person name="Hibbett D.S."/>
            <person name="Martin F."/>
        </authorList>
    </citation>
    <scope>NUCLEOTIDE SEQUENCE [LARGE SCALE GENOMIC DNA]</scope>
    <source>
        <strain evidence="4">MAFF 305830</strain>
    </source>
</reference>
<evidence type="ECO:0000256" key="2">
    <source>
        <dbReference type="SAM" id="Phobius"/>
    </source>
</evidence>
<feature type="compositionally biased region" description="Basic residues" evidence="1">
    <location>
        <begin position="484"/>
        <end position="493"/>
    </location>
</feature>